<organism evidence="2 3">
    <name type="scientific">Caerostris extrusa</name>
    <name type="common">Bark spider</name>
    <name type="synonym">Caerostris bankana</name>
    <dbReference type="NCBI Taxonomy" id="172846"/>
    <lineage>
        <taxon>Eukaryota</taxon>
        <taxon>Metazoa</taxon>
        <taxon>Ecdysozoa</taxon>
        <taxon>Arthropoda</taxon>
        <taxon>Chelicerata</taxon>
        <taxon>Arachnida</taxon>
        <taxon>Araneae</taxon>
        <taxon>Araneomorphae</taxon>
        <taxon>Entelegynae</taxon>
        <taxon>Araneoidea</taxon>
        <taxon>Araneidae</taxon>
        <taxon>Caerostris</taxon>
    </lineage>
</organism>
<proteinExistence type="predicted"/>
<feature type="region of interest" description="Disordered" evidence="1">
    <location>
        <begin position="1"/>
        <end position="21"/>
    </location>
</feature>
<sequence>MYIHKKRDRNSGMRESCHANEHASSPFGAIANAFIRYGAAGLFYSPVLFHDYSARVYKRPRLFLLLRLHNSPVCYWQGRIPAPD</sequence>
<feature type="compositionally biased region" description="Basic and acidic residues" evidence="1">
    <location>
        <begin position="9"/>
        <end position="21"/>
    </location>
</feature>
<evidence type="ECO:0000313" key="2">
    <source>
        <dbReference type="EMBL" id="GIY07912.1"/>
    </source>
</evidence>
<keyword evidence="3" id="KW-1185">Reference proteome</keyword>
<accession>A0AAV4QF20</accession>
<comment type="caution">
    <text evidence="2">The sequence shown here is derived from an EMBL/GenBank/DDBJ whole genome shotgun (WGS) entry which is preliminary data.</text>
</comment>
<gene>
    <name evidence="2" type="ORF">CEXT_313881</name>
</gene>
<name>A0AAV4QF20_CAEEX</name>
<evidence type="ECO:0000313" key="3">
    <source>
        <dbReference type="Proteomes" id="UP001054945"/>
    </source>
</evidence>
<reference evidence="2 3" key="1">
    <citation type="submission" date="2021-06" db="EMBL/GenBank/DDBJ databases">
        <title>Caerostris extrusa draft genome.</title>
        <authorList>
            <person name="Kono N."/>
            <person name="Arakawa K."/>
        </authorList>
    </citation>
    <scope>NUCLEOTIDE SEQUENCE [LARGE SCALE GENOMIC DNA]</scope>
</reference>
<dbReference type="EMBL" id="BPLR01006170">
    <property type="protein sequence ID" value="GIY07912.1"/>
    <property type="molecule type" value="Genomic_DNA"/>
</dbReference>
<evidence type="ECO:0000256" key="1">
    <source>
        <dbReference type="SAM" id="MobiDB-lite"/>
    </source>
</evidence>
<protein>
    <submittedName>
        <fullName evidence="2">Uncharacterized protein</fullName>
    </submittedName>
</protein>
<dbReference type="Proteomes" id="UP001054945">
    <property type="component" value="Unassembled WGS sequence"/>
</dbReference>
<dbReference type="AlphaFoldDB" id="A0AAV4QF20"/>